<feature type="transmembrane region" description="Helical" evidence="9">
    <location>
        <begin position="162"/>
        <end position="182"/>
    </location>
</feature>
<sequence length="484" mass="51487">MIELTLVWVALPFLLAFATYLVPALTRPSAIAMAALTVVYAVQHGGLPAATALPVELKLLDHFGVTLRIDANVASMLLAHGLVTLVVALYLDQRFVGSRFLAMQLLIVHGSANAVIISADLISVYVALEVLSVGVFLLLTYGRRAEHQPRVGDRQLWVGLRYLFMSNVAMLFYLMGTVLVYVRTGSFAMSGLAAATPTALALITLGLLAKGAIFVAGLWLPLTYISGDRVIVAVLSGFTTKAGAMAMARCSEASPVLAQWLPYLSAGSAVFGIAFALMSKTPQRLLAWSSVSQMGFVIAAPQWAGLYGLAHGLAKPLLFIGAAVENRWRWPMLILGAASLAGVPGGLGYGAKALSLSGLTPWHEWLLTLVTIGTTCVGVRVLLAPSPQETMGITGKAGWQDKVALLIWGGGLLWGWLPAAYSADSLLKALLSLSLGILLGWFWERVPQPQWRLDEGVEAVIGVLSLVLVLMLVLFAGVNHVALP</sequence>
<feature type="domain" description="NADH:quinone oxidoreductase/Mrp antiporter transmembrane" evidence="10">
    <location>
        <begin position="118"/>
        <end position="323"/>
    </location>
</feature>
<comment type="subcellular location">
    <subcellularLocation>
        <location evidence="1">Cell membrane</location>
        <topology evidence="1">Multi-pass membrane protein</topology>
    </subcellularLocation>
    <subcellularLocation>
        <location evidence="8">Membrane</location>
        <topology evidence="8">Multi-pass membrane protein</topology>
    </subcellularLocation>
</comment>
<evidence type="ECO:0000256" key="6">
    <source>
        <dbReference type="ARBA" id="ARBA00023136"/>
    </source>
</evidence>
<proteinExistence type="inferred from homology"/>
<comment type="similarity">
    <text evidence="2">Belongs to the CPA3 antiporters (TC 2.A.63) subunit D family.</text>
</comment>
<evidence type="ECO:0000256" key="5">
    <source>
        <dbReference type="ARBA" id="ARBA00022989"/>
    </source>
</evidence>
<evidence type="ECO:0000313" key="12">
    <source>
        <dbReference type="Proteomes" id="UP000830835"/>
    </source>
</evidence>
<keyword evidence="5 9" id="KW-1133">Transmembrane helix</keyword>
<feature type="transmembrane region" description="Helical" evidence="9">
    <location>
        <begin position="73"/>
        <end position="91"/>
    </location>
</feature>
<feature type="transmembrane region" description="Helical" evidence="9">
    <location>
        <begin position="362"/>
        <end position="383"/>
    </location>
</feature>
<evidence type="ECO:0000256" key="7">
    <source>
        <dbReference type="ARBA" id="ARBA00025624"/>
    </source>
</evidence>
<keyword evidence="4 8" id="KW-0812">Transmembrane</keyword>
<evidence type="ECO:0000313" key="11">
    <source>
        <dbReference type="EMBL" id="MCJ2542304.1"/>
    </source>
</evidence>
<evidence type="ECO:0000256" key="9">
    <source>
        <dbReference type="SAM" id="Phobius"/>
    </source>
</evidence>
<gene>
    <name evidence="11" type="ORF">JX360_05190</name>
</gene>
<dbReference type="InterPro" id="IPR001750">
    <property type="entry name" value="ND/Mrp_TM"/>
</dbReference>
<comment type="function">
    <text evidence="7">NDH-1 shuttles electrons from NAD(P)H, via FMN and iron-sulfur (Fe-S) centers, to quinones in the respiratory chain. The immediate electron acceptor for the enzyme in this species is believed to be plastoquinone. Couples the redox reaction to proton translocation (for every two electrons transferred, four hydrogen ions are translocated across the cytoplasmic membrane), and thus conserves the redox energy in a proton gradient.</text>
</comment>
<dbReference type="EMBL" id="JAFIRA010000008">
    <property type="protein sequence ID" value="MCJ2542304.1"/>
    <property type="molecule type" value="Genomic_DNA"/>
</dbReference>
<feature type="transmembrane region" description="Helical" evidence="9">
    <location>
        <begin position="260"/>
        <end position="278"/>
    </location>
</feature>
<protein>
    <submittedName>
        <fullName evidence="11">Cation:proton antiporter</fullName>
    </submittedName>
</protein>
<evidence type="ECO:0000256" key="3">
    <source>
        <dbReference type="ARBA" id="ARBA00022475"/>
    </source>
</evidence>
<dbReference type="PANTHER" id="PTHR42703">
    <property type="entry name" value="NADH DEHYDROGENASE"/>
    <property type="match status" value="1"/>
</dbReference>
<keyword evidence="12" id="KW-1185">Reference proteome</keyword>
<evidence type="ECO:0000256" key="8">
    <source>
        <dbReference type="RuleBase" id="RU000320"/>
    </source>
</evidence>
<feature type="transmembrane region" description="Helical" evidence="9">
    <location>
        <begin position="403"/>
        <end position="419"/>
    </location>
</feature>
<keyword evidence="3" id="KW-1003">Cell membrane</keyword>
<feature type="transmembrane region" description="Helical" evidence="9">
    <location>
        <begin position="330"/>
        <end position="350"/>
    </location>
</feature>
<name>A0ABT0C947_THEVL</name>
<evidence type="ECO:0000256" key="4">
    <source>
        <dbReference type="ARBA" id="ARBA00022692"/>
    </source>
</evidence>
<dbReference type="NCBIfam" id="NF005562">
    <property type="entry name" value="PRK07234.1-2"/>
    <property type="match status" value="1"/>
</dbReference>
<reference evidence="11" key="1">
    <citation type="submission" date="2021-02" db="EMBL/GenBank/DDBJ databases">
        <title>The CRISPR/cas machinery reduction and long-range gene transfer in the hot spring cyanobacterium Synechococcus.</title>
        <authorList>
            <person name="Dvorak P."/>
            <person name="Jahodarova E."/>
            <person name="Hasler P."/>
            <person name="Poulickova A."/>
        </authorList>
    </citation>
    <scope>NUCLEOTIDE SEQUENCE</scope>
    <source>
        <strain evidence="11">Rupite</strain>
    </source>
</reference>
<accession>A0ABT0C947</accession>
<organism evidence="11 12">
    <name type="scientific">Thermostichus vulcanus str. 'Rupite'</name>
    <dbReference type="NCBI Taxonomy" id="2813851"/>
    <lineage>
        <taxon>Bacteria</taxon>
        <taxon>Bacillati</taxon>
        <taxon>Cyanobacteriota</taxon>
        <taxon>Cyanophyceae</taxon>
        <taxon>Thermostichales</taxon>
        <taxon>Thermostichaceae</taxon>
        <taxon>Thermostichus</taxon>
    </lineage>
</organism>
<dbReference type="Pfam" id="PF00361">
    <property type="entry name" value="Proton_antipo_M"/>
    <property type="match status" value="1"/>
</dbReference>
<evidence type="ECO:0000256" key="2">
    <source>
        <dbReference type="ARBA" id="ARBA00005346"/>
    </source>
</evidence>
<feature type="transmembrane region" description="Helical" evidence="9">
    <location>
        <begin position="122"/>
        <end position="141"/>
    </location>
</feature>
<dbReference type="Proteomes" id="UP000830835">
    <property type="component" value="Unassembled WGS sequence"/>
</dbReference>
<keyword evidence="6 9" id="KW-0472">Membrane</keyword>
<evidence type="ECO:0000259" key="10">
    <source>
        <dbReference type="Pfam" id="PF00361"/>
    </source>
</evidence>
<evidence type="ECO:0000256" key="1">
    <source>
        <dbReference type="ARBA" id="ARBA00004651"/>
    </source>
</evidence>
<feature type="transmembrane region" description="Helical" evidence="9">
    <location>
        <begin position="285"/>
        <end position="310"/>
    </location>
</feature>
<dbReference type="RefSeq" id="WP_244349531.1">
    <property type="nucleotide sequence ID" value="NZ_JAFIRA010000008.1"/>
</dbReference>
<feature type="transmembrane region" description="Helical" evidence="9">
    <location>
        <begin position="6"/>
        <end position="23"/>
    </location>
</feature>
<feature type="transmembrane region" description="Helical" evidence="9">
    <location>
        <begin position="30"/>
        <end position="53"/>
    </location>
</feature>
<feature type="transmembrane region" description="Helical" evidence="9">
    <location>
        <begin position="194"/>
        <end position="218"/>
    </location>
</feature>
<feature type="transmembrane region" description="Helical" evidence="9">
    <location>
        <begin position="426"/>
        <end position="443"/>
    </location>
</feature>
<feature type="transmembrane region" description="Helical" evidence="9">
    <location>
        <begin position="98"/>
        <end position="116"/>
    </location>
</feature>
<dbReference type="InterPro" id="IPR050586">
    <property type="entry name" value="CPA3_Na-H_Antiporter_D"/>
</dbReference>
<dbReference type="PANTHER" id="PTHR42703:SF1">
    <property type="entry name" value="NA(+)_H(+) ANTIPORTER SUBUNIT D1"/>
    <property type="match status" value="1"/>
</dbReference>
<feature type="transmembrane region" description="Helical" evidence="9">
    <location>
        <begin position="463"/>
        <end position="483"/>
    </location>
</feature>
<comment type="caution">
    <text evidence="11">The sequence shown here is derived from an EMBL/GenBank/DDBJ whole genome shotgun (WGS) entry which is preliminary data.</text>
</comment>